<dbReference type="InterPro" id="IPR024535">
    <property type="entry name" value="RHGA/B-epi-like_pectate_lyase"/>
</dbReference>
<dbReference type="GO" id="GO:0090729">
    <property type="term" value="F:toxin activity"/>
    <property type="evidence" value="ECO:0007669"/>
    <property type="project" value="UniProtKB-KW"/>
</dbReference>
<dbReference type="InterPro" id="IPR003995">
    <property type="entry name" value="RTX_toxin_determinant-A"/>
</dbReference>
<feature type="region of interest" description="Disordered" evidence="8">
    <location>
        <begin position="391"/>
        <end position="431"/>
    </location>
</feature>
<dbReference type="PRINTS" id="PR00313">
    <property type="entry name" value="CABNDNGRPT"/>
</dbReference>
<evidence type="ECO:0000259" key="9">
    <source>
        <dbReference type="Pfam" id="PF12708"/>
    </source>
</evidence>
<comment type="subcellular location">
    <subcellularLocation>
        <location evidence="1">Membrane</location>
    </subcellularLocation>
    <subcellularLocation>
        <location evidence="2">Secreted</location>
    </subcellularLocation>
</comment>
<dbReference type="Proteomes" id="UP000605848">
    <property type="component" value="Unassembled WGS sequence"/>
</dbReference>
<dbReference type="Gene3D" id="2.160.20.10">
    <property type="entry name" value="Single-stranded right-handed beta-helix, Pectin lyase-like"/>
    <property type="match status" value="1"/>
</dbReference>
<dbReference type="Pfam" id="PF00353">
    <property type="entry name" value="HemolysinCabind"/>
    <property type="match status" value="2"/>
</dbReference>
<dbReference type="InterPro" id="IPR011050">
    <property type="entry name" value="Pectin_lyase_fold/virulence"/>
</dbReference>
<dbReference type="PANTHER" id="PTHR38340">
    <property type="entry name" value="S-LAYER PROTEIN"/>
    <property type="match status" value="1"/>
</dbReference>
<organism evidence="10 11">
    <name type="scientific">Microvirga aerilata</name>
    <dbReference type="NCBI Taxonomy" id="670292"/>
    <lineage>
        <taxon>Bacteria</taxon>
        <taxon>Pseudomonadati</taxon>
        <taxon>Pseudomonadota</taxon>
        <taxon>Alphaproteobacteria</taxon>
        <taxon>Hyphomicrobiales</taxon>
        <taxon>Methylobacteriaceae</taxon>
        <taxon>Microvirga</taxon>
    </lineage>
</organism>
<keyword evidence="4" id="KW-0800">Toxin</keyword>
<dbReference type="GO" id="GO:0016020">
    <property type="term" value="C:membrane"/>
    <property type="evidence" value="ECO:0007669"/>
    <property type="project" value="UniProtKB-SubCell"/>
</dbReference>
<evidence type="ECO:0000256" key="7">
    <source>
        <dbReference type="ARBA" id="ARBA00023136"/>
    </source>
</evidence>
<keyword evidence="3" id="KW-0964">Secreted</keyword>
<dbReference type="Gene3D" id="2.150.10.10">
    <property type="entry name" value="Serralysin-like metalloprotease, C-terminal"/>
    <property type="match status" value="1"/>
</dbReference>
<dbReference type="GO" id="GO:0005576">
    <property type="term" value="C:extracellular region"/>
    <property type="evidence" value="ECO:0007669"/>
    <property type="project" value="UniProtKB-SubCell"/>
</dbReference>
<keyword evidence="6" id="KW-0843">Virulence</keyword>
<dbReference type="InterPro" id="IPR018511">
    <property type="entry name" value="Hemolysin-typ_Ca-bd_CS"/>
</dbReference>
<keyword evidence="7" id="KW-0472">Membrane</keyword>
<accession>A0A936Z8R1</accession>
<sequence>MALTINAANFGATANDATDDTAAINNAVKAANDAYLKNPAAGRVSVILPTGTLIVSGSTDKSEGAIQLLSGTALQGAGLGRTVLKVADQWSGDITGVVRTPFNEVTNNAGVFDLTIDGNRDQAKGKVDGFYTGVRPGSTQQDTDIHVARVEIMDCSGYGFDPHEQTLRLIIESSSAHGNGLDGFVADYIVNGIYRNNVAYNNDRHGFNITTTTNGLLLQNNEAYGNGSTGLVVQRGSEAIPWPSNINIVGGWYHDNVKEGVLLNMADNVTINGATISGNKSSGVRIEGSADTIVQNSLIFNNAQAADNQFDEINIRMRVDATTGATYYSTNTQILNNTIYSDTAIDARYAIREEATNLQGGPTAIRILGNTISGTESGAIFTFAQRWVGTAGSNSRSGTADDDDMSGRAGNDTIKGKAGNDHLFGESGSDRLYGDSGNDNIYGGSGNDRIYGGSSNDKLSGDLGRDVFAFNTKLGTAATDRRVNFDTITDYSVRNDSIWLDNAIFRKIGSGSSTKPGKLQADFFNVGSRAQDANDYIVYNKKTGVLSYDADGSGRGKAVEFALLDKGLAMTSKEFFVI</sequence>
<feature type="domain" description="Rhamnogalacturonase A/B/Epimerase-like pectate lyase" evidence="9">
    <location>
        <begin position="5"/>
        <end position="248"/>
    </location>
</feature>
<dbReference type="PROSITE" id="PS00330">
    <property type="entry name" value="HEMOLYSIN_CALCIUM"/>
    <property type="match status" value="2"/>
</dbReference>
<gene>
    <name evidence="10" type="ORF">JKG68_17945</name>
</gene>
<dbReference type="InterPro" id="IPR012334">
    <property type="entry name" value="Pectin_lyas_fold"/>
</dbReference>
<evidence type="ECO:0000256" key="4">
    <source>
        <dbReference type="ARBA" id="ARBA00022656"/>
    </source>
</evidence>
<evidence type="ECO:0000256" key="3">
    <source>
        <dbReference type="ARBA" id="ARBA00022525"/>
    </source>
</evidence>
<reference evidence="10" key="1">
    <citation type="submission" date="2021-01" db="EMBL/GenBank/DDBJ databases">
        <title>Microvirga sp.</title>
        <authorList>
            <person name="Kim M.K."/>
        </authorList>
    </citation>
    <scope>NUCLEOTIDE SEQUENCE</scope>
    <source>
        <strain evidence="10">5420S-16</strain>
    </source>
</reference>
<proteinExistence type="predicted"/>
<dbReference type="PRINTS" id="PR01488">
    <property type="entry name" value="RTXTOXINA"/>
</dbReference>
<dbReference type="EMBL" id="JAEQMY010000029">
    <property type="protein sequence ID" value="MBL0405846.1"/>
    <property type="molecule type" value="Genomic_DNA"/>
</dbReference>
<keyword evidence="11" id="KW-1185">Reference proteome</keyword>
<dbReference type="GO" id="GO:0005509">
    <property type="term" value="F:calcium ion binding"/>
    <property type="evidence" value="ECO:0007669"/>
    <property type="project" value="InterPro"/>
</dbReference>
<comment type="caution">
    <text evidence="10">The sequence shown here is derived from an EMBL/GenBank/DDBJ whole genome shotgun (WGS) entry which is preliminary data.</text>
</comment>
<evidence type="ECO:0000256" key="2">
    <source>
        <dbReference type="ARBA" id="ARBA00004613"/>
    </source>
</evidence>
<dbReference type="InterPro" id="IPR011049">
    <property type="entry name" value="Serralysin-like_metalloprot_C"/>
</dbReference>
<evidence type="ECO:0000256" key="6">
    <source>
        <dbReference type="ARBA" id="ARBA00023026"/>
    </source>
</evidence>
<dbReference type="RefSeq" id="WP_202062281.1">
    <property type="nucleotide sequence ID" value="NZ_JAEQMY010000029.1"/>
</dbReference>
<dbReference type="PANTHER" id="PTHR38340:SF1">
    <property type="entry name" value="S-LAYER PROTEIN"/>
    <property type="match status" value="1"/>
</dbReference>
<dbReference type="SUPFAM" id="SSF51120">
    <property type="entry name" value="beta-Roll"/>
    <property type="match status" value="1"/>
</dbReference>
<feature type="compositionally biased region" description="Basic and acidic residues" evidence="8">
    <location>
        <begin position="414"/>
        <end position="431"/>
    </location>
</feature>
<evidence type="ECO:0000313" key="10">
    <source>
        <dbReference type="EMBL" id="MBL0405846.1"/>
    </source>
</evidence>
<evidence type="ECO:0000256" key="1">
    <source>
        <dbReference type="ARBA" id="ARBA00004370"/>
    </source>
</evidence>
<dbReference type="AlphaFoldDB" id="A0A936Z8R1"/>
<evidence type="ECO:0000313" key="11">
    <source>
        <dbReference type="Proteomes" id="UP000605848"/>
    </source>
</evidence>
<dbReference type="InterPro" id="IPR050557">
    <property type="entry name" value="RTX_toxin/Mannuronan_C5-epim"/>
</dbReference>
<dbReference type="Pfam" id="PF12708">
    <property type="entry name" value="Pect-lyase_RHGA_epim"/>
    <property type="match status" value="1"/>
</dbReference>
<dbReference type="InterPro" id="IPR006626">
    <property type="entry name" value="PbH1"/>
</dbReference>
<dbReference type="InterPro" id="IPR001343">
    <property type="entry name" value="Hemolysn_Ca-bd"/>
</dbReference>
<name>A0A936Z8R1_9HYPH</name>
<protein>
    <submittedName>
        <fullName evidence="10">Right-handed parallel beta-helix repeat-containing protein</fullName>
    </submittedName>
</protein>
<evidence type="ECO:0000256" key="8">
    <source>
        <dbReference type="SAM" id="MobiDB-lite"/>
    </source>
</evidence>
<keyword evidence="5" id="KW-0677">Repeat</keyword>
<dbReference type="SMART" id="SM00710">
    <property type="entry name" value="PbH1"/>
    <property type="match status" value="7"/>
</dbReference>
<dbReference type="SUPFAM" id="SSF51126">
    <property type="entry name" value="Pectin lyase-like"/>
    <property type="match status" value="1"/>
</dbReference>
<evidence type="ECO:0000256" key="5">
    <source>
        <dbReference type="ARBA" id="ARBA00022737"/>
    </source>
</evidence>